<sequence>MKIWKHSRRDAVLLALSLAQAATMFALAAAWDESSWLCRLGGACLLVLTVTYNFIVISHLFMHEPWFESRRLNALASALNSFIIGQSLQRHQLFHVRNHHRYNNDRKDADGKTKDLTSTFQQGEGGEHGGLFHYVFRGAVSMLGTTGRGLLSVTRLWRVGEHERELLELVAKGPARREQELRQVRLDRLAHFAGVCVFLALSWRWTLCCYLPALFLALVLVNLQNYFEHFGAAPESRYTDSVSYYGRLYNLLAFNDGYHQEHHLRPQAHWSLLPEVRHELTAQLEGAERVISPVPALLGFLHRDRPLLHRRPGGRSIPGSPRAVLILLMSVFMGADTALASIPSEARAPLDTCLERWVELSGGERPGHLRGSLQGRPPWRPPGGVARGRSPRRGGRAAAPPSPRRRHARRACPPR</sequence>
<dbReference type="KEGG" id="cfus:CYFUS_004410"/>
<dbReference type="EMBL" id="CP022098">
    <property type="protein sequence ID" value="ATB38972.1"/>
    <property type="molecule type" value="Genomic_DNA"/>
</dbReference>
<dbReference type="InterPro" id="IPR005804">
    <property type="entry name" value="FA_desaturase_dom"/>
</dbReference>
<name>A0A250J677_9BACT</name>
<keyword evidence="3" id="KW-0732">Signal</keyword>
<keyword evidence="2" id="KW-0472">Membrane</keyword>
<dbReference type="Proteomes" id="UP000217257">
    <property type="component" value="Chromosome"/>
</dbReference>
<evidence type="ECO:0000256" key="1">
    <source>
        <dbReference type="SAM" id="MobiDB-lite"/>
    </source>
</evidence>
<dbReference type="GO" id="GO:0046513">
    <property type="term" value="P:ceramide biosynthetic process"/>
    <property type="evidence" value="ECO:0007669"/>
    <property type="project" value="TreeGrafter"/>
</dbReference>
<feature type="compositionally biased region" description="Basic residues" evidence="1">
    <location>
        <begin position="403"/>
        <end position="415"/>
    </location>
</feature>
<feature type="chain" id="PRO_5012332045" evidence="3">
    <location>
        <begin position="29"/>
        <end position="415"/>
    </location>
</feature>
<proteinExistence type="predicted"/>
<feature type="domain" description="Fatty acid desaturase" evidence="4">
    <location>
        <begin position="35"/>
        <end position="287"/>
    </location>
</feature>
<evidence type="ECO:0000313" key="6">
    <source>
        <dbReference type="Proteomes" id="UP000217257"/>
    </source>
</evidence>
<feature type="transmembrane region" description="Helical" evidence="2">
    <location>
        <begin position="186"/>
        <end position="204"/>
    </location>
</feature>
<dbReference type="PANTHER" id="PTHR12879">
    <property type="entry name" value="SPHINGOLIPID DELTA 4 DESATURASE/C-4 HYDROXYLASE PROTEIN DES2"/>
    <property type="match status" value="1"/>
</dbReference>
<gene>
    <name evidence="5" type="ORF">CYFUS_004410</name>
</gene>
<dbReference type="AlphaFoldDB" id="A0A250J677"/>
<evidence type="ECO:0000259" key="4">
    <source>
        <dbReference type="Pfam" id="PF00487"/>
    </source>
</evidence>
<feature type="transmembrane region" description="Helical" evidence="2">
    <location>
        <begin position="40"/>
        <end position="62"/>
    </location>
</feature>
<dbReference type="PANTHER" id="PTHR12879:SF8">
    <property type="entry name" value="SPHINGOLIPID DELTA(4)-DESATURASE DES1"/>
    <property type="match status" value="1"/>
</dbReference>
<dbReference type="Pfam" id="PF00487">
    <property type="entry name" value="FA_desaturase"/>
    <property type="match status" value="1"/>
</dbReference>
<dbReference type="GO" id="GO:0042284">
    <property type="term" value="F:sphingolipid delta-4 desaturase activity"/>
    <property type="evidence" value="ECO:0007669"/>
    <property type="project" value="TreeGrafter"/>
</dbReference>
<dbReference type="GO" id="GO:0016020">
    <property type="term" value="C:membrane"/>
    <property type="evidence" value="ECO:0007669"/>
    <property type="project" value="GOC"/>
</dbReference>
<evidence type="ECO:0000256" key="3">
    <source>
        <dbReference type="SAM" id="SignalP"/>
    </source>
</evidence>
<keyword evidence="2" id="KW-1133">Transmembrane helix</keyword>
<accession>A0A250J677</accession>
<feature type="signal peptide" evidence="3">
    <location>
        <begin position="1"/>
        <end position="28"/>
    </location>
</feature>
<reference evidence="5 6" key="1">
    <citation type="submission" date="2017-06" db="EMBL/GenBank/DDBJ databases">
        <title>Sequencing and comparative analysis of myxobacterial genomes.</title>
        <authorList>
            <person name="Rupp O."/>
            <person name="Goesmann A."/>
            <person name="Sogaard-Andersen L."/>
        </authorList>
    </citation>
    <scope>NUCLEOTIDE SEQUENCE [LARGE SCALE GENOMIC DNA]</scope>
    <source>
        <strain evidence="5 6">DSM 52655</strain>
    </source>
</reference>
<evidence type="ECO:0000256" key="2">
    <source>
        <dbReference type="SAM" id="Phobius"/>
    </source>
</evidence>
<evidence type="ECO:0000313" key="5">
    <source>
        <dbReference type="EMBL" id="ATB38972.1"/>
    </source>
</evidence>
<protein>
    <submittedName>
        <fullName evidence="5">Fatty acid desaturase</fullName>
    </submittedName>
</protein>
<feature type="region of interest" description="Disordered" evidence="1">
    <location>
        <begin position="364"/>
        <end position="415"/>
    </location>
</feature>
<keyword evidence="2" id="KW-0812">Transmembrane</keyword>
<organism evidence="5 6">
    <name type="scientific">Cystobacter fuscus</name>
    <dbReference type="NCBI Taxonomy" id="43"/>
    <lineage>
        <taxon>Bacteria</taxon>
        <taxon>Pseudomonadati</taxon>
        <taxon>Myxococcota</taxon>
        <taxon>Myxococcia</taxon>
        <taxon>Myxococcales</taxon>
        <taxon>Cystobacterineae</taxon>
        <taxon>Archangiaceae</taxon>
        <taxon>Cystobacter</taxon>
    </lineage>
</organism>